<feature type="transmembrane region" description="Helical" evidence="1">
    <location>
        <begin position="169"/>
        <end position="199"/>
    </location>
</feature>
<dbReference type="Proteomes" id="UP000190328">
    <property type="component" value="Unassembled WGS sequence"/>
</dbReference>
<keyword evidence="3" id="KW-1185">Reference proteome</keyword>
<evidence type="ECO:0000256" key="1">
    <source>
        <dbReference type="SAM" id="Phobius"/>
    </source>
</evidence>
<evidence type="ECO:0000313" key="3">
    <source>
        <dbReference type="Proteomes" id="UP000190328"/>
    </source>
</evidence>
<protein>
    <submittedName>
        <fullName evidence="2">ABC-2 type transport system permease protein</fullName>
    </submittedName>
</protein>
<keyword evidence="1" id="KW-0812">Transmembrane</keyword>
<sequence length="402" mass="46938">MVEFFKQRSTQHMNRMLRYMRYVFNDHFVLVCLFLLGGVGFYYSGLIRTLPKDFFWGKIIIVVVLLFSLPIGKVATLLQEADLVFLLPKEKEINGYLKYALQRSLILPFAFLTVITGFFMPLLVVSTSGQFIDFVYYLFVMLIAKGIWLKIECNGLYQGMQKKAREMKICLLLTMCILLFAMTFVTPFLFFLVFVNFLWLSPLKEKGTFALLDWDRAIHVENQRLHRVYKFISLFTDVPEITSVVKRRKYFDLFLKPITSKHKNTYLYLYLRAFLRGSEYFGLVARLSAIGFLILLFTKQEFLSLAVGVLFMYLIAFQLLPLYSQFDYMILTHLYPVKEKDRQSNFLGLMMIVMCIVFIVFVLGVLTSGAATLLVIGLYILATILLALPYTMLRLKKIEKRK</sequence>
<name>A0A1T4LDW6_9ENTE</name>
<feature type="transmembrane region" description="Helical" evidence="1">
    <location>
        <begin position="21"/>
        <end position="43"/>
    </location>
</feature>
<dbReference type="OrthoDB" id="2447941at2"/>
<dbReference type="Pfam" id="PF05975">
    <property type="entry name" value="EcsB"/>
    <property type="match status" value="1"/>
</dbReference>
<dbReference type="RefSeq" id="WP_159443180.1">
    <property type="nucleotide sequence ID" value="NZ_FUXI01000005.1"/>
</dbReference>
<dbReference type="EMBL" id="FUXI01000005">
    <property type="protein sequence ID" value="SJZ52767.1"/>
    <property type="molecule type" value="Genomic_DNA"/>
</dbReference>
<feature type="transmembrane region" description="Helical" evidence="1">
    <location>
        <begin position="55"/>
        <end position="78"/>
    </location>
</feature>
<accession>A0A1T4LDW6</accession>
<dbReference type="InterPro" id="IPR010288">
    <property type="entry name" value="EcsB_ABC"/>
</dbReference>
<feature type="transmembrane region" description="Helical" evidence="1">
    <location>
        <begin position="303"/>
        <end position="323"/>
    </location>
</feature>
<dbReference type="GO" id="GO:0016020">
    <property type="term" value="C:membrane"/>
    <property type="evidence" value="ECO:0007669"/>
    <property type="project" value="InterPro"/>
</dbReference>
<dbReference type="STRING" id="263852.SAMN02745116_00632"/>
<keyword evidence="1" id="KW-0472">Membrane</keyword>
<proteinExistence type="predicted"/>
<feature type="transmembrane region" description="Helical" evidence="1">
    <location>
        <begin position="105"/>
        <end position="125"/>
    </location>
</feature>
<reference evidence="3" key="1">
    <citation type="submission" date="2017-02" db="EMBL/GenBank/DDBJ databases">
        <authorList>
            <person name="Varghese N."/>
            <person name="Submissions S."/>
        </authorList>
    </citation>
    <scope>NUCLEOTIDE SEQUENCE [LARGE SCALE GENOMIC DNA]</scope>
    <source>
        <strain evidence="3">ATCC BAA-1030</strain>
    </source>
</reference>
<dbReference type="AlphaFoldDB" id="A0A1T4LDW6"/>
<organism evidence="2 3">
    <name type="scientific">Pilibacter termitis</name>
    <dbReference type="NCBI Taxonomy" id="263852"/>
    <lineage>
        <taxon>Bacteria</taxon>
        <taxon>Bacillati</taxon>
        <taxon>Bacillota</taxon>
        <taxon>Bacilli</taxon>
        <taxon>Lactobacillales</taxon>
        <taxon>Enterococcaceae</taxon>
        <taxon>Pilibacter</taxon>
    </lineage>
</organism>
<keyword evidence="1" id="KW-1133">Transmembrane helix</keyword>
<gene>
    <name evidence="2" type="ORF">SAMN02745116_00632</name>
</gene>
<feature type="transmembrane region" description="Helical" evidence="1">
    <location>
        <begin position="372"/>
        <end position="393"/>
    </location>
</feature>
<feature type="transmembrane region" description="Helical" evidence="1">
    <location>
        <begin position="344"/>
        <end position="366"/>
    </location>
</feature>
<feature type="transmembrane region" description="Helical" evidence="1">
    <location>
        <begin position="131"/>
        <end position="148"/>
    </location>
</feature>
<evidence type="ECO:0000313" key="2">
    <source>
        <dbReference type="EMBL" id="SJZ52767.1"/>
    </source>
</evidence>
<dbReference type="PIRSF" id="PIRSF037259">
    <property type="entry name" value="EcsB_ABC"/>
    <property type="match status" value="1"/>
</dbReference>